<dbReference type="InterPro" id="IPR009057">
    <property type="entry name" value="Homeodomain-like_sf"/>
</dbReference>
<dbReference type="SMART" id="SM00132">
    <property type="entry name" value="LIM"/>
    <property type="match status" value="2"/>
</dbReference>
<feature type="domain" description="LIM zinc-binding" evidence="15">
    <location>
        <begin position="130"/>
        <end position="192"/>
    </location>
</feature>
<dbReference type="GO" id="GO:0000981">
    <property type="term" value="F:DNA-binding transcription factor activity, RNA polymerase II-specific"/>
    <property type="evidence" value="ECO:0007669"/>
    <property type="project" value="InterPro"/>
</dbReference>
<evidence type="ECO:0000256" key="9">
    <source>
        <dbReference type="ARBA" id="ARBA00023163"/>
    </source>
</evidence>
<dbReference type="PROSITE" id="PS00027">
    <property type="entry name" value="HOMEOBOX_1"/>
    <property type="match status" value="1"/>
</dbReference>
<dbReference type="PANTHER" id="PTHR24208">
    <property type="entry name" value="LIM/HOMEOBOX PROTEIN LHX"/>
    <property type="match status" value="1"/>
</dbReference>
<dbReference type="Ensembl" id="ENSCSRT00000003714.1">
    <property type="protein sequence ID" value="ENSCSRP00000003587.1"/>
    <property type="gene ID" value="ENSCSRG00000002712.1"/>
</dbReference>
<dbReference type="PANTHER" id="PTHR24208:SF121">
    <property type="entry name" value="LIM_HOMEOBOX PROTEIN LHX6"/>
    <property type="match status" value="1"/>
</dbReference>
<evidence type="ECO:0000256" key="1">
    <source>
        <dbReference type="ARBA" id="ARBA00004123"/>
    </source>
</evidence>
<keyword evidence="5" id="KW-0805">Transcription regulation</keyword>
<reference evidence="17" key="2">
    <citation type="submission" date="2025-09" db="UniProtKB">
        <authorList>
            <consortium name="Ensembl"/>
        </authorList>
    </citation>
    <scope>IDENTIFICATION</scope>
</reference>
<dbReference type="Pfam" id="PF00046">
    <property type="entry name" value="Homeodomain"/>
    <property type="match status" value="1"/>
</dbReference>
<dbReference type="InterPro" id="IPR001356">
    <property type="entry name" value="HD"/>
</dbReference>
<evidence type="ECO:0000256" key="4">
    <source>
        <dbReference type="ARBA" id="ARBA00022833"/>
    </source>
</evidence>
<evidence type="ECO:0000256" key="8">
    <source>
        <dbReference type="ARBA" id="ARBA00023155"/>
    </source>
</evidence>
<dbReference type="Pfam" id="PF00412">
    <property type="entry name" value="LIM"/>
    <property type="match status" value="2"/>
</dbReference>
<dbReference type="GO" id="GO:0005634">
    <property type="term" value="C:nucleus"/>
    <property type="evidence" value="ECO:0007669"/>
    <property type="project" value="UniProtKB-SubCell"/>
</dbReference>
<feature type="region of interest" description="Disordered" evidence="14">
    <location>
        <begin position="341"/>
        <end position="381"/>
    </location>
</feature>
<evidence type="ECO:0000256" key="6">
    <source>
        <dbReference type="ARBA" id="ARBA00023038"/>
    </source>
</evidence>
<dbReference type="GO" id="GO:0000977">
    <property type="term" value="F:RNA polymerase II transcription regulatory region sequence-specific DNA binding"/>
    <property type="evidence" value="ECO:0007669"/>
    <property type="project" value="TreeGrafter"/>
</dbReference>
<reference evidence="17" key="1">
    <citation type="submission" date="2025-08" db="UniProtKB">
        <authorList>
            <consortium name="Ensembl"/>
        </authorList>
    </citation>
    <scope>IDENTIFICATION</scope>
</reference>
<dbReference type="CDD" id="cd09382">
    <property type="entry name" value="LIM2_Lhx6"/>
    <property type="match status" value="1"/>
</dbReference>
<dbReference type="FunFam" id="2.10.110.10:FF:000023">
    <property type="entry name" value="LIM homeobox 6"/>
    <property type="match status" value="1"/>
</dbReference>
<keyword evidence="2 12" id="KW-0479">Metal-binding</keyword>
<sequence>MAQDGPLSKGSSRCPDSKHPQIMPQSDGETLPSTLDKEDVRSAPSTPSTPSVCSPPSSSSSSIPSAGKNVCSSCGLEILDRYLLKVNNLIWHVRCLECSVCRTSLRQQSSCYIKNKEIFCKVDYFSRFGTKCARCGRQIYASDWVRRARGNAYHLACFACFSCKRQLSTGEEFGLVEEKVLCRIHYDTMIENLKRAAENGNGITLEGAVPSEQDSQPKPAKRARTSFTAEQLQVMQAQFAQDNNPDAQTLQKLADMTGLSRRVIQVWFQNCRARHKKHTPQHTVPPSGAPQSRIPSSLSDDIHYSPFSSPERARMVTLHGYIESKCQPHHVVHLLPHSKPLSHSAEHLPTPQTPHPWPREPAPPQPEPSALPAPQSPELAQ</sequence>
<keyword evidence="9" id="KW-0804">Transcription</keyword>
<feature type="DNA-binding region" description="Homeobox" evidence="11">
    <location>
        <begin position="220"/>
        <end position="279"/>
    </location>
</feature>
<evidence type="ECO:0000256" key="5">
    <source>
        <dbReference type="ARBA" id="ARBA00023015"/>
    </source>
</evidence>
<keyword evidence="3" id="KW-0677">Repeat</keyword>
<keyword evidence="7 11" id="KW-0238">DNA-binding</keyword>
<feature type="domain" description="LIM zinc-binding" evidence="15">
    <location>
        <begin position="69"/>
        <end position="129"/>
    </location>
</feature>
<proteinExistence type="predicted"/>
<evidence type="ECO:0000256" key="2">
    <source>
        <dbReference type="ARBA" id="ARBA00022723"/>
    </source>
</evidence>
<name>A0A8C3RT83_CHESE</name>
<keyword evidence="10 11" id="KW-0539">Nucleus</keyword>
<dbReference type="PROSITE" id="PS50071">
    <property type="entry name" value="HOMEOBOX_2"/>
    <property type="match status" value="1"/>
</dbReference>
<protein>
    <submittedName>
        <fullName evidence="17">LIM homeobox 6</fullName>
    </submittedName>
</protein>
<keyword evidence="8 11" id="KW-0371">Homeobox</keyword>
<evidence type="ECO:0000256" key="3">
    <source>
        <dbReference type="ARBA" id="ARBA00022737"/>
    </source>
</evidence>
<evidence type="ECO:0000259" key="16">
    <source>
        <dbReference type="PROSITE" id="PS50071"/>
    </source>
</evidence>
<feature type="domain" description="Homeobox" evidence="16">
    <location>
        <begin position="218"/>
        <end position="278"/>
    </location>
</feature>
<dbReference type="SUPFAM" id="SSF46689">
    <property type="entry name" value="Homeodomain-like"/>
    <property type="match status" value="1"/>
</dbReference>
<keyword evidence="18" id="KW-1185">Reference proteome</keyword>
<dbReference type="Gene3D" id="2.10.110.10">
    <property type="entry name" value="Cysteine Rich Protein"/>
    <property type="match status" value="2"/>
</dbReference>
<feature type="compositionally biased region" description="Polar residues" evidence="14">
    <location>
        <begin position="281"/>
        <end position="299"/>
    </location>
</feature>
<evidence type="ECO:0000256" key="13">
    <source>
        <dbReference type="RuleBase" id="RU000682"/>
    </source>
</evidence>
<dbReference type="PROSITE" id="PS00478">
    <property type="entry name" value="LIM_DOMAIN_1"/>
    <property type="match status" value="1"/>
</dbReference>
<evidence type="ECO:0000256" key="7">
    <source>
        <dbReference type="ARBA" id="ARBA00023125"/>
    </source>
</evidence>
<dbReference type="InterPro" id="IPR050453">
    <property type="entry name" value="LIM_Homeobox_TF"/>
</dbReference>
<dbReference type="AlphaFoldDB" id="A0A8C3RT83"/>
<organism evidence="17 18">
    <name type="scientific">Chelydra serpentina</name>
    <name type="common">Snapping turtle</name>
    <name type="synonym">Testudo serpentina</name>
    <dbReference type="NCBI Taxonomy" id="8475"/>
    <lineage>
        <taxon>Eukaryota</taxon>
        <taxon>Metazoa</taxon>
        <taxon>Chordata</taxon>
        <taxon>Craniata</taxon>
        <taxon>Vertebrata</taxon>
        <taxon>Euteleostomi</taxon>
        <taxon>Archelosauria</taxon>
        <taxon>Testudinata</taxon>
        <taxon>Testudines</taxon>
        <taxon>Cryptodira</taxon>
        <taxon>Durocryptodira</taxon>
        <taxon>Americhelydia</taxon>
        <taxon>Chelydroidea</taxon>
        <taxon>Chelydridae</taxon>
        <taxon>Chelydra</taxon>
    </lineage>
</organism>
<feature type="compositionally biased region" description="Polar residues" evidence="14">
    <location>
        <begin position="23"/>
        <end position="33"/>
    </location>
</feature>
<evidence type="ECO:0000313" key="17">
    <source>
        <dbReference type="Ensembl" id="ENSCSRP00000003587.1"/>
    </source>
</evidence>
<feature type="region of interest" description="Disordered" evidence="14">
    <location>
        <begin position="204"/>
        <end position="225"/>
    </location>
</feature>
<dbReference type="GO" id="GO:0021884">
    <property type="term" value="P:forebrain neuron development"/>
    <property type="evidence" value="ECO:0007669"/>
    <property type="project" value="TreeGrafter"/>
</dbReference>
<evidence type="ECO:0000313" key="18">
    <source>
        <dbReference type="Proteomes" id="UP000694403"/>
    </source>
</evidence>
<feature type="compositionally biased region" description="Low complexity" evidence="14">
    <location>
        <begin position="42"/>
        <end position="65"/>
    </location>
</feature>
<dbReference type="SUPFAM" id="SSF57716">
    <property type="entry name" value="Glucocorticoid receptor-like (DNA-binding domain)"/>
    <property type="match status" value="2"/>
</dbReference>
<dbReference type="CDD" id="cd00086">
    <property type="entry name" value="homeodomain"/>
    <property type="match status" value="1"/>
</dbReference>
<evidence type="ECO:0000256" key="10">
    <source>
        <dbReference type="ARBA" id="ARBA00023242"/>
    </source>
</evidence>
<keyword evidence="4 12" id="KW-0862">Zinc</keyword>
<dbReference type="SMART" id="SM00389">
    <property type="entry name" value="HOX"/>
    <property type="match status" value="1"/>
</dbReference>
<evidence type="ECO:0000256" key="14">
    <source>
        <dbReference type="SAM" id="MobiDB-lite"/>
    </source>
</evidence>
<evidence type="ECO:0000256" key="12">
    <source>
        <dbReference type="PROSITE-ProRule" id="PRU00125"/>
    </source>
</evidence>
<dbReference type="InterPro" id="IPR001781">
    <property type="entry name" value="Znf_LIM"/>
</dbReference>
<dbReference type="Gene3D" id="1.10.10.60">
    <property type="entry name" value="Homeodomain-like"/>
    <property type="match status" value="1"/>
</dbReference>
<accession>A0A8C3RT83</accession>
<evidence type="ECO:0000259" key="15">
    <source>
        <dbReference type="PROSITE" id="PS50023"/>
    </source>
</evidence>
<evidence type="ECO:0000256" key="11">
    <source>
        <dbReference type="PROSITE-ProRule" id="PRU00108"/>
    </source>
</evidence>
<dbReference type="PROSITE" id="PS50023">
    <property type="entry name" value="LIM_DOMAIN_2"/>
    <property type="match status" value="2"/>
</dbReference>
<dbReference type="CDD" id="cd09380">
    <property type="entry name" value="LIM1_Lhx6"/>
    <property type="match status" value="1"/>
</dbReference>
<feature type="compositionally biased region" description="Pro residues" evidence="14">
    <location>
        <begin position="351"/>
        <end position="375"/>
    </location>
</feature>
<dbReference type="Proteomes" id="UP000694403">
    <property type="component" value="Unplaced"/>
</dbReference>
<keyword evidence="6 12" id="KW-0440">LIM domain</keyword>
<dbReference type="FunFam" id="2.10.110.10:FF:000031">
    <property type="entry name" value="LIM homeobox 6, isoform CRA_b"/>
    <property type="match status" value="1"/>
</dbReference>
<feature type="region of interest" description="Disordered" evidence="14">
    <location>
        <begin position="274"/>
        <end position="306"/>
    </location>
</feature>
<comment type="subcellular location">
    <subcellularLocation>
        <location evidence="1 11 13">Nucleus</location>
    </subcellularLocation>
</comment>
<dbReference type="GO" id="GO:0046872">
    <property type="term" value="F:metal ion binding"/>
    <property type="evidence" value="ECO:0007669"/>
    <property type="project" value="UniProtKB-KW"/>
</dbReference>
<dbReference type="InterPro" id="IPR017970">
    <property type="entry name" value="Homeobox_CS"/>
</dbReference>
<dbReference type="FunFam" id="1.10.10.60:FF:000050">
    <property type="entry name" value="LIM homeobox 6"/>
    <property type="match status" value="1"/>
</dbReference>
<feature type="region of interest" description="Disordered" evidence="14">
    <location>
        <begin position="1"/>
        <end position="66"/>
    </location>
</feature>